<dbReference type="SUPFAM" id="SSF56954">
    <property type="entry name" value="Outer membrane efflux proteins (OEP)"/>
    <property type="match status" value="1"/>
</dbReference>
<dbReference type="RefSeq" id="WP_073169106.1">
    <property type="nucleotide sequence ID" value="NZ_FQZE01000014.1"/>
</dbReference>
<keyword evidence="6" id="KW-0472">Membrane</keyword>
<keyword evidence="5" id="KW-0812">Transmembrane</keyword>
<name>A0A1M6HS88_9BACT</name>
<sequence length="450" mass="51209">MFERKGIMFFLLLLAGLVSSAQQKWSLEDCIDYALKNNLDIESRRITSEANKEMLAQSKRNRLPYIEAGTNYNINFGKSVDPNTNDVTYNSFASNSYSLSGSVPLFDGFIRNNQIAYNRFIYRAGLAREETQKIEIAFVVMNAFHNSLYYKGLLEIVEAQKELSELNLKKVTKETEVGISAKTDILEIEARLAEEELRVIRTSNNLEASLLDLKRAMNYPPDRELQLQDLNDISYASSAVFENADSVYSMAVKHLPGVEAQQQELKAVEKNLAIARGQLSPSVSLSGGYYTGFYETRTDEQGNPISFRDQLSNNASQSVGLRLSIPIFARWKTRSDIKLNKLDLEAKKVELQNFKNQLYYEIESYCQELSATSAEYLQAKKQTESNELAFEVAEKKKEQGLINILDFYTSKNLLSNAQGELLRTKLQYIIKRKTIDFYMGKPVFGIGKLR</sequence>
<evidence type="ECO:0000256" key="4">
    <source>
        <dbReference type="ARBA" id="ARBA00022452"/>
    </source>
</evidence>
<accession>A0A1M6HS88</accession>
<dbReference type="AlphaFoldDB" id="A0A1M6HS88"/>
<evidence type="ECO:0000313" key="9">
    <source>
        <dbReference type="Proteomes" id="UP000184050"/>
    </source>
</evidence>
<evidence type="ECO:0000313" key="8">
    <source>
        <dbReference type="EMBL" id="SHJ25004.1"/>
    </source>
</evidence>
<keyword evidence="9" id="KW-1185">Reference proteome</keyword>
<comment type="subcellular location">
    <subcellularLocation>
        <location evidence="1">Cell outer membrane</location>
    </subcellularLocation>
</comment>
<dbReference type="EMBL" id="FQZE01000014">
    <property type="protein sequence ID" value="SHJ25004.1"/>
    <property type="molecule type" value="Genomic_DNA"/>
</dbReference>
<dbReference type="GO" id="GO:0015562">
    <property type="term" value="F:efflux transmembrane transporter activity"/>
    <property type="evidence" value="ECO:0007669"/>
    <property type="project" value="InterPro"/>
</dbReference>
<dbReference type="PANTHER" id="PTHR30026:SF20">
    <property type="entry name" value="OUTER MEMBRANE PROTEIN TOLC"/>
    <property type="match status" value="1"/>
</dbReference>
<proteinExistence type="inferred from homology"/>
<evidence type="ECO:0000256" key="6">
    <source>
        <dbReference type="ARBA" id="ARBA00023136"/>
    </source>
</evidence>
<dbReference type="OrthoDB" id="9811587at2"/>
<evidence type="ECO:0000256" key="2">
    <source>
        <dbReference type="ARBA" id="ARBA00007613"/>
    </source>
</evidence>
<evidence type="ECO:0000256" key="1">
    <source>
        <dbReference type="ARBA" id="ARBA00004442"/>
    </source>
</evidence>
<keyword evidence="3" id="KW-0813">Transport</keyword>
<keyword evidence="4" id="KW-1134">Transmembrane beta strand</keyword>
<evidence type="ECO:0000256" key="3">
    <source>
        <dbReference type="ARBA" id="ARBA00022448"/>
    </source>
</evidence>
<organism evidence="8 9">
    <name type="scientific">Tangfeifania diversioriginum</name>
    <dbReference type="NCBI Taxonomy" id="1168035"/>
    <lineage>
        <taxon>Bacteria</taxon>
        <taxon>Pseudomonadati</taxon>
        <taxon>Bacteroidota</taxon>
        <taxon>Bacteroidia</taxon>
        <taxon>Marinilabiliales</taxon>
        <taxon>Prolixibacteraceae</taxon>
        <taxon>Tangfeifania</taxon>
    </lineage>
</organism>
<keyword evidence="7" id="KW-0998">Cell outer membrane</keyword>
<dbReference type="Pfam" id="PF02321">
    <property type="entry name" value="OEP"/>
    <property type="match status" value="2"/>
</dbReference>
<evidence type="ECO:0000256" key="7">
    <source>
        <dbReference type="ARBA" id="ARBA00023237"/>
    </source>
</evidence>
<dbReference type="GO" id="GO:0015288">
    <property type="term" value="F:porin activity"/>
    <property type="evidence" value="ECO:0007669"/>
    <property type="project" value="TreeGrafter"/>
</dbReference>
<dbReference type="Proteomes" id="UP000184050">
    <property type="component" value="Unassembled WGS sequence"/>
</dbReference>
<dbReference type="GO" id="GO:1990281">
    <property type="term" value="C:efflux pump complex"/>
    <property type="evidence" value="ECO:0007669"/>
    <property type="project" value="TreeGrafter"/>
</dbReference>
<dbReference type="Gene3D" id="1.20.1600.10">
    <property type="entry name" value="Outer membrane efflux proteins (OEP)"/>
    <property type="match status" value="1"/>
</dbReference>
<dbReference type="STRING" id="1168035.SAMN05444280_11463"/>
<evidence type="ECO:0000256" key="5">
    <source>
        <dbReference type="ARBA" id="ARBA00022692"/>
    </source>
</evidence>
<dbReference type="InterPro" id="IPR003423">
    <property type="entry name" value="OMP_efflux"/>
</dbReference>
<comment type="similarity">
    <text evidence="2">Belongs to the outer membrane factor (OMF) (TC 1.B.17) family.</text>
</comment>
<reference evidence="8 9" key="1">
    <citation type="submission" date="2016-11" db="EMBL/GenBank/DDBJ databases">
        <authorList>
            <person name="Jaros S."/>
            <person name="Januszkiewicz K."/>
            <person name="Wedrychowicz H."/>
        </authorList>
    </citation>
    <scope>NUCLEOTIDE SEQUENCE [LARGE SCALE GENOMIC DNA]</scope>
    <source>
        <strain evidence="8 9">DSM 27063</strain>
    </source>
</reference>
<dbReference type="GO" id="GO:0009279">
    <property type="term" value="C:cell outer membrane"/>
    <property type="evidence" value="ECO:0007669"/>
    <property type="project" value="UniProtKB-SubCell"/>
</dbReference>
<dbReference type="InterPro" id="IPR051906">
    <property type="entry name" value="TolC-like"/>
</dbReference>
<dbReference type="PANTHER" id="PTHR30026">
    <property type="entry name" value="OUTER MEMBRANE PROTEIN TOLC"/>
    <property type="match status" value="1"/>
</dbReference>
<gene>
    <name evidence="8" type="ORF">SAMN05444280_11463</name>
</gene>
<protein>
    <submittedName>
        <fullName evidence="8">Outer membrane protein</fullName>
    </submittedName>
</protein>